<evidence type="ECO:0000256" key="1">
    <source>
        <dbReference type="SAM" id="MobiDB-lite"/>
    </source>
</evidence>
<name>A0A3S5D010_9MYCO</name>
<feature type="region of interest" description="Disordered" evidence="1">
    <location>
        <begin position="1"/>
        <end position="23"/>
    </location>
</feature>
<proteinExistence type="predicted"/>
<dbReference type="AlphaFoldDB" id="A0A3S5D010"/>
<accession>A0A3S5D010</accession>
<dbReference type="RefSeq" id="WP_158017996.1">
    <property type="nucleotide sequence ID" value="NZ_CBCSKE010000037.1"/>
</dbReference>
<dbReference type="EMBL" id="LR130759">
    <property type="protein sequence ID" value="VDM90291.1"/>
    <property type="molecule type" value="Genomic_DNA"/>
</dbReference>
<protein>
    <submittedName>
        <fullName evidence="2">Uncharacterized protein</fullName>
    </submittedName>
</protein>
<sequence length="94" mass="10360">MNYVNRINTTPFTPVPDDTTRTHGPVRLMLGATPGRRMSVGLLLQAPPPLGTIEVYLTGHQVTDLHHQLDELVHLSADETAALISRLHEGRDQS</sequence>
<gene>
    <name evidence="2" type="ORF">MB901379_03887</name>
</gene>
<dbReference type="KEGG" id="mbai:MB901379_03887"/>
<evidence type="ECO:0000313" key="2">
    <source>
        <dbReference type="EMBL" id="VDM90291.1"/>
    </source>
</evidence>
<evidence type="ECO:0000313" key="3">
    <source>
        <dbReference type="Proteomes" id="UP000269998"/>
    </source>
</evidence>
<keyword evidence="3" id="KW-1185">Reference proteome</keyword>
<reference evidence="3" key="1">
    <citation type="submission" date="2018-02" db="EMBL/GenBank/DDBJ databases">
        <authorList>
            <person name="Seth-Smith MB H."/>
            <person name="Seth-Smith H."/>
        </authorList>
    </citation>
    <scope>NUCLEOTIDE SEQUENCE [LARGE SCALE GENOMIC DNA]</scope>
</reference>
<dbReference type="Proteomes" id="UP000269998">
    <property type="component" value="Chromosome"/>
</dbReference>
<organism evidence="2 3">
    <name type="scientific">Mycobacterium basiliense</name>
    <dbReference type="NCBI Taxonomy" id="2094119"/>
    <lineage>
        <taxon>Bacteria</taxon>
        <taxon>Bacillati</taxon>
        <taxon>Actinomycetota</taxon>
        <taxon>Actinomycetes</taxon>
        <taxon>Mycobacteriales</taxon>
        <taxon>Mycobacteriaceae</taxon>
        <taxon>Mycobacterium</taxon>
    </lineage>
</organism>